<organism evidence="4 5">
    <name type="scientific">Toxocara canis</name>
    <name type="common">Canine roundworm</name>
    <dbReference type="NCBI Taxonomy" id="6265"/>
    <lineage>
        <taxon>Eukaryota</taxon>
        <taxon>Metazoa</taxon>
        <taxon>Ecdysozoa</taxon>
        <taxon>Nematoda</taxon>
        <taxon>Chromadorea</taxon>
        <taxon>Rhabditida</taxon>
        <taxon>Spirurina</taxon>
        <taxon>Ascaridomorpha</taxon>
        <taxon>Ascaridoidea</taxon>
        <taxon>Toxocaridae</taxon>
        <taxon>Toxocara</taxon>
    </lineage>
</organism>
<gene>
    <name evidence="3" type="ORF">TCNE_LOCUS19743</name>
</gene>
<evidence type="ECO:0000256" key="1">
    <source>
        <dbReference type="SAM" id="SignalP"/>
    </source>
</evidence>
<proteinExistence type="predicted"/>
<keyword evidence="1" id="KW-0732">Signal</keyword>
<evidence type="ECO:0000259" key="2">
    <source>
        <dbReference type="Pfam" id="PF15481"/>
    </source>
</evidence>
<protein>
    <submittedName>
        <fullName evidence="5">CPG4 domain-containing protein</fullName>
    </submittedName>
</protein>
<evidence type="ECO:0000313" key="4">
    <source>
        <dbReference type="Proteomes" id="UP000050794"/>
    </source>
</evidence>
<dbReference type="InterPro" id="IPR053123">
    <property type="entry name" value="CPG4-like"/>
</dbReference>
<dbReference type="Pfam" id="PF15481">
    <property type="entry name" value="CPG4"/>
    <property type="match status" value="1"/>
</dbReference>
<reference evidence="3 4" key="2">
    <citation type="submission" date="2018-11" db="EMBL/GenBank/DDBJ databases">
        <authorList>
            <consortium name="Pathogen Informatics"/>
        </authorList>
    </citation>
    <scope>NUCLEOTIDE SEQUENCE [LARGE SCALE GENOMIC DNA]</scope>
</reference>
<dbReference type="Proteomes" id="UP000050794">
    <property type="component" value="Unassembled WGS sequence"/>
</dbReference>
<keyword evidence="4" id="KW-1185">Reference proteome</keyword>
<evidence type="ECO:0000313" key="5">
    <source>
        <dbReference type="WBParaSite" id="TCNE_0001974701-mRNA-1"/>
    </source>
</evidence>
<feature type="signal peptide" evidence="1">
    <location>
        <begin position="1"/>
        <end position="29"/>
    </location>
</feature>
<dbReference type="InterPro" id="IPR029153">
    <property type="entry name" value="CPG4"/>
</dbReference>
<sequence>MMMTFSCGRNARRIVTTCALFTLLNTSNATVIDDISNLINLFNFSPQKGCLDECVTPLLIAVYDMVAYGNSRTHFADLCIEYSLALSCFESKAERCKANVELFKVLTSGLHVACDAERSIFDSAFACVDVFKDKPLSECERSCHLYGGLRDWTSSSYLKTLGNGGEALLSSLRYAGPFCRMRSSTPDLTDLCNRVFVVPTQIPKEPPESSLISFCTCTDLFGNPKPSTDMKNFR</sequence>
<dbReference type="EMBL" id="UYWY01027424">
    <property type="protein sequence ID" value="VDM51064.1"/>
    <property type="molecule type" value="Genomic_DNA"/>
</dbReference>
<feature type="chain" id="PRO_5044553790" evidence="1">
    <location>
        <begin position="30"/>
        <end position="234"/>
    </location>
</feature>
<feature type="domain" description="Chondroitin proteoglycan 4" evidence="2">
    <location>
        <begin position="50"/>
        <end position="144"/>
    </location>
</feature>
<name>A0A183VG73_TOXCA</name>
<dbReference type="PANTHER" id="PTHR37442">
    <property type="entry name" value="F18A1.7 PROTEIN-RELATED"/>
    <property type="match status" value="1"/>
</dbReference>
<accession>A0A183VG73</accession>
<dbReference type="AlphaFoldDB" id="A0A183VG73"/>
<dbReference type="PANTHER" id="PTHR37442:SF1">
    <property type="entry name" value="CHONDROITIN PROTEOGLYCAN 4 DOMAIN-CONTAINING PROTEIN"/>
    <property type="match status" value="1"/>
</dbReference>
<dbReference type="WBParaSite" id="TCNE_0001974701-mRNA-1">
    <property type="protein sequence ID" value="TCNE_0001974701-mRNA-1"/>
    <property type="gene ID" value="TCNE_0001974701"/>
</dbReference>
<evidence type="ECO:0000313" key="3">
    <source>
        <dbReference type="EMBL" id="VDM51064.1"/>
    </source>
</evidence>
<reference evidence="5" key="1">
    <citation type="submission" date="2016-06" db="UniProtKB">
        <authorList>
            <consortium name="WormBaseParasite"/>
        </authorList>
    </citation>
    <scope>IDENTIFICATION</scope>
</reference>